<organism evidence="7 8">
    <name type="scientific">Dichanthelium oligosanthes</name>
    <dbReference type="NCBI Taxonomy" id="888268"/>
    <lineage>
        <taxon>Eukaryota</taxon>
        <taxon>Viridiplantae</taxon>
        <taxon>Streptophyta</taxon>
        <taxon>Embryophyta</taxon>
        <taxon>Tracheophyta</taxon>
        <taxon>Spermatophyta</taxon>
        <taxon>Magnoliopsida</taxon>
        <taxon>Liliopsida</taxon>
        <taxon>Poales</taxon>
        <taxon>Poaceae</taxon>
        <taxon>PACMAD clade</taxon>
        <taxon>Panicoideae</taxon>
        <taxon>Panicodae</taxon>
        <taxon>Paniceae</taxon>
        <taxon>Dichantheliinae</taxon>
        <taxon>Dichanthelium</taxon>
    </lineage>
</organism>
<protein>
    <submittedName>
        <fullName evidence="7">Protein NRT1/ PTR FAMILY 5.2</fullName>
    </submittedName>
</protein>
<reference evidence="7 8" key="1">
    <citation type="submission" date="2016-09" db="EMBL/GenBank/DDBJ databases">
        <title>The draft genome of Dichanthelium oligosanthes: A C3 panicoid grass species.</title>
        <authorList>
            <person name="Studer A.J."/>
            <person name="Schnable J.C."/>
            <person name="Brutnell T.P."/>
        </authorList>
    </citation>
    <scope>NUCLEOTIDE SEQUENCE [LARGE SCALE GENOMIC DNA]</scope>
    <source>
        <strain evidence="8">cv. Kellogg 1175</strain>
        <tissue evidence="7">Leaf</tissue>
    </source>
</reference>
<evidence type="ECO:0000256" key="6">
    <source>
        <dbReference type="SAM" id="Phobius"/>
    </source>
</evidence>
<keyword evidence="8" id="KW-1185">Reference proteome</keyword>
<dbReference type="OrthoDB" id="8904098at2759"/>
<evidence type="ECO:0000256" key="1">
    <source>
        <dbReference type="ARBA" id="ARBA00004141"/>
    </source>
</evidence>
<dbReference type="InterPro" id="IPR036259">
    <property type="entry name" value="MFS_trans_sf"/>
</dbReference>
<proteinExistence type="inferred from homology"/>
<dbReference type="GO" id="GO:0016020">
    <property type="term" value="C:membrane"/>
    <property type="evidence" value="ECO:0007669"/>
    <property type="project" value="UniProtKB-SubCell"/>
</dbReference>
<dbReference type="EMBL" id="LWDX02054175">
    <property type="protein sequence ID" value="OEL19259.1"/>
    <property type="molecule type" value="Genomic_DNA"/>
</dbReference>
<dbReference type="PANTHER" id="PTHR11654">
    <property type="entry name" value="OLIGOPEPTIDE TRANSPORTER-RELATED"/>
    <property type="match status" value="1"/>
</dbReference>
<dbReference type="InterPro" id="IPR000109">
    <property type="entry name" value="POT_fam"/>
</dbReference>
<evidence type="ECO:0000313" key="7">
    <source>
        <dbReference type="EMBL" id="OEL19259.1"/>
    </source>
</evidence>
<dbReference type="Proteomes" id="UP000095767">
    <property type="component" value="Unassembled WGS sequence"/>
</dbReference>
<dbReference type="Gene3D" id="1.20.1250.20">
    <property type="entry name" value="MFS general substrate transporter like domains"/>
    <property type="match status" value="1"/>
</dbReference>
<feature type="transmembrane region" description="Helical" evidence="6">
    <location>
        <begin position="12"/>
        <end position="36"/>
    </location>
</feature>
<gene>
    <name evidence="7" type="ORF">BAE44_0019722</name>
</gene>
<comment type="caution">
    <text evidence="7">The sequence shown here is derived from an EMBL/GenBank/DDBJ whole genome shotgun (WGS) entry which is preliminary data.</text>
</comment>
<feature type="transmembrane region" description="Helical" evidence="6">
    <location>
        <begin position="293"/>
        <end position="316"/>
    </location>
</feature>
<comment type="similarity">
    <text evidence="2">Belongs to the major facilitator superfamily. Proton-dependent oligopeptide transporter (POT/PTR) (TC 2.A.17) family.</text>
</comment>
<keyword evidence="4 6" id="KW-1133">Transmembrane helix</keyword>
<sequence>VLVYIQDNVGWTIGYALPTLGLAVSIAIFTAGTPFYRHKPTSENAFLKMARVLMGAARKWAVSVPVDPRELHELDDEYYAKKSATPLPHTPNLRALSKAAVKTGGCASASRWSLSTVTQVEETKQMLKMLTVLAISFVPNAMIAQTNTLFVKQGTTLDRHIGPHFEIPPASLQGFVTVSLLVTIGLYDRVFMPFARRMTGNPHGISQLQRMGIGIAMHIITMAIASVTERHRLAVAHEHGIYESKGTTIPLTVFVLLPQFVLMGVADAFHAVANLEFFYDQAPEGMKSLGTSYASTSMGIGNFLSSALLSTVSHMTRRHGRTGWILNNLNASRLDKYYAFLTIVNCANLLAFFVVYRLYVYNADISGVVASARGKQLKREVAMQPATIDAVEATL</sequence>
<accession>A0A1E5V285</accession>
<feature type="non-terminal residue" evidence="7">
    <location>
        <position position="1"/>
    </location>
</feature>
<feature type="transmembrane region" description="Helical" evidence="6">
    <location>
        <begin position="337"/>
        <end position="359"/>
    </location>
</feature>
<dbReference type="Pfam" id="PF00854">
    <property type="entry name" value="PTR2"/>
    <property type="match status" value="1"/>
</dbReference>
<feature type="transmembrane region" description="Helical" evidence="6">
    <location>
        <begin position="129"/>
        <end position="150"/>
    </location>
</feature>
<evidence type="ECO:0000256" key="3">
    <source>
        <dbReference type="ARBA" id="ARBA00022692"/>
    </source>
</evidence>
<feature type="transmembrane region" description="Helical" evidence="6">
    <location>
        <begin position="170"/>
        <end position="187"/>
    </location>
</feature>
<evidence type="ECO:0000256" key="4">
    <source>
        <dbReference type="ARBA" id="ARBA00022989"/>
    </source>
</evidence>
<keyword evidence="5 6" id="KW-0472">Membrane</keyword>
<keyword evidence="3 6" id="KW-0812">Transmembrane</keyword>
<comment type="subcellular location">
    <subcellularLocation>
        <location evidence="1">Membrane</location>
        <topology evidence="1">Multi-pass membrane protein</topology>
    </subcellularLocation>
</comment>
<dbReference type="AlphaFoldDB" id="A0A1E5V285"/>
<name>A0A1E5V285_9POAL</name>
<evidence type="ECO:0000256" key="5">
    <source>
        <dbReference type="ARBA" id="ARBA00023136"/>
    </source>
</evidence>
<feature type="transmembrane region" description="Helical" evidence="6">
    <location>
        <begin position="251"/>
        <end position="273"/>
    </location>
</feature>
<dbReference type="GO" id="GO:0022857">
    <property type="term" value="F:transmembrane transporter activity"/>
    <property type="evidence" value="ECO:0007669"/>
    <property type="project" value="InterPro"/>
</dbReference>
<dbReference type="SUPFAM" id="SSF103473">
    <property type="entry name" value="MFS general substrate transporter"/>
    <property type="match status" value="1"/>
</dbReference>
<evidence type="ECO:0000313" key="8">
    <source>
        <dbReference type="Proteomes" id="UP000095767"/>
    </source>
</evidence>
<evidence type="ECO:0000256" key="2">
    <source>
        <dbReference type="ARBA" id="ARBA00005982"/>
    </source>
</evidence>